<keyword evidence="2" id="KW-0238">DNA-binding</keyword>
<accession>A0A0R2FZ35</accession>
<dbReference type="SUPFAM" id="SSF51182">
    <property type="entry name" value="RmlC-like cupins"/>
    <property type="match status" value="1"/>
</dbReference>
<feature type="domain" description="HTH araC/xylS-type" evidence="4">
    <location>
        <begin position="231"/>
        <end position="328"/>
    </location>
</feature>
<dbReference type="AlphaFoldDB" id="A0A0R2FZ35"/>
<name>A0A0R2FZ35_9LACO</name>
<dbReference type="Gene3D" id="2.60.120.10">
    <property type="entry name" value="Jelly Rolls"/>
    <property type="match status" value="1"/>
</dbReference>
<dbReference type="InterPro" id="IPR018060">
    <property type="entry name" value="HTH_AraC"/>
</dbReference>
<dbReference type="GO" id="GO:0043565">
    <property type="term" value="F:sequence-specific DNA binding"/>
    <property type="evidence" value="ECO:0007669"/>
    <property type="project" value="InterPro"/>
</dbReference>
<dbReference type="RefSeq" id="WP_057770989.1">
    <property type="nucleotide sequence ID" value="NZ_JQAT01000007.1"/>
</dbReference>
<dbReference type="PRINTS" id="PR00032">
    <property type="entry name" value="HTHARAC"/>
</dbReference>
<dbReference type="InterPro" id="IPR020449">
    <property type="entry name" value="Tscrpt_reg_AraC-type_HTH"/>
</dbReference>
<dbReference type="OrthoDB" id="9816335at2"/>
<organism evidence="5 6">
    <name type="scientific">Lactobacillus selangorensis</name>
    <dbReference type="NCBI Taxonomy" id="81857"/>
    <lineage>
        <taxon>Bacteria</taxon>
        <taxon>Bacillati</taxon>
        <taxon>Bacillota</taxon>
        <taxon>Bacilli</taxon>
        <taxon>Lactobacillales</taxon>
        <taxon>Lactobacillaceae</taxon>
        <taxon>Lactobacillus</taxon>
    </lineage>
</organism>
<dbReference type="SUPFAM" id="SSF46689">
    <property type="entry name" value="Homeodomain-like"/>
    <property type="match status" value="1"/>
</dbReference>
<protein>
    <submittedName>
        <fullName evidence="5">Transcriptional regulator-type</fullName>
    </submittedName>
</protein>
<evidence type="ECO:0000256" key="3">
    <source>
        <dbReference type="ARBA" id="ARBA00023163"/>
    </source>
</evidence>
<dbReference type="PANTHER" id="PTHR43280">
    <property type="entry name" value="ARAC-FAMILY TRANSCRIPTIONAL REGULATOR"/>
    <property type="match status" value="1"/>
</dbReference>
<dbReference type="PANTHER" id="PTHR43280:SF2">
    <property type="entry name" value="HTH-TYPE TRANSCRIPTIONAL REGULATOR EXSA"/>
    <property type="match status" value="1"/>
</dbReference>
<evidence type="ECO:0000256" key="1">
    <source>
        <dbReference type="ARBA" id="ARBA00023015"/>
    </source>
</evidence>
<evidence type="ECO:0000259" key="4">
    <source>
        <dbReference type="PROSITE" id="PS01124"/>
    </source>
</evidence>
<dbReference type="InterPro" id="IPR014710">
    <property type="entry name" value="RmlC-like_jellyroll"/>
</dbReference>
<dbReference type="InterPro" id="IPR003313">
    <property type="entry name" value="AraC-bd"/>
</dbReference>
<dbReference type="PROSITE" id="PS00041">
    <property type="entry name" value="HTH_ARAC_FAMILY_1"/>
    <property type="match status" value="1"/>
</dbReference>
<keyword evidence="3" id="KW-0804">Transcription</keyword>
<dbReference type="PROSITE" id="PS01124">
    <property type="entry name" value="HTH_ARAC_FAMILY_2"/>
    <property type="match status" value="1"/>
</dbReference>
<dbReference type="PATRIC" id="fig|81857.4.peg.2031"/>
<evidence type="ECO:0000313" key="5">
    <source>
        <dbReference type="EMBL" id="KRN30157.1"/>
    </source>
</evidence>
<proteinExistence type="predicted"/>
<evidence type="ECO:0000256" key="2">
    <source>
        <dbReference type="ARBA" id="ARBA00023125"/>
    </source>
</evidence>
<keyword evidence="1" id="KW-0805">Transcription regulation</keyword>
<dbReference type="EMBL" id="JQAZ01000008">
    <property type="protein sequence ID" value="KRN30157.1"/>
    <property type="molecule type" value="Genomic_DNA"/>
</dbReference>
<keyword evidence="6" id="KW-1185">Reference proteome</keyword>
<dbReference type="InterPro" id="IPR018062">
    <property type="entry name" value="HTH_AraC-typ_CS"/>
</dbReference>
<gene>
    <name evidence="5" type="ORF">IV40_GL002003</name>
</gene>
<comment type="caution">
    <text evidence="5">The sequence shown here is derived from an EMBL/GenBank/DDBJ whole genome shotgun (WGS) entry which is preliminary data.</text>
</comment>
<dbReference type="GO" id="GO:0003700">
    <property type="term" value="F:DNA-binding transcription factor activity"/>
    <property type="evidence" value="ECO:0007669"/>
    <property type="project" value="InterPro"/>
</dbReference>
<dbReference type="InterPro" id="IPR009057">
    <property type="entry name" value="Homeodomain-like_sf"/>
</dbReference>
<reference evidence="5 6" key="1">
    <citation type="journal article" date="2015" name="Genome Announc.">
        <title>Expanding the biotechnology potential of lactobacilli through comparative genomics of 213 strains and associated genera.</title>
        <authorList>
            <person name="Sun Z."/>
            <person name="Harris H.M."/>
            <person name="McCann A."/>
            <person name="Guo C."/>
            <person name="Argimon S."/>
            <person name="Zhang W."/>
            <person name="Yang X."/>
            <person name="Jeffery I.B."/>
            <person name="Cooney J.C."/>
            <person name="Kagawa T.F."/>
            <person name="Liu W."/>
            <person name="Song Y."/>
            <person name="Salvetti E."/>
            <person name="Wrobel A."/>
            <person name="Rasinkangas P."/>
            <person name="Parkhill J."/>
            <person name="Rea M.C."/>
            <person name="O'Sullivan O."/>
            <person name="Ritari J."/>
            <person name="Douillard F.P."/>
            <person name="Paul Ross R."/>
            <person name="Yang R."/>
            <person name="Briner A.E."/>
            <person name="Felis G.E."/>
            <person name="de Vos W.M."/>
            <person name="Barrangou R."/>
            <person name="Klaenhammer T.R."/>
            <person name="Caufield P.W."/>
            <person name="Cui Y."/>
            <person name="Zhang H."/>
            <person name="O'Toole P.W."/>
        </authorList>
    </citation>
    <scope>NUCLEOTIDE SEQUENCE [LARGE SCALE GENOMIC DNA]</scope>
    <source>
        <strain evidence="5 6">DSM 13344</strain>
    </source>
</reference>
<evidence type="ECO:0000313" key="6">
    <source>
        <dbReference type="Proteomes" id="UP000051645"/>
    </source>
</evidence>
<dbReference type="Gene3D" id="1.10.10.60">
    <property type="entry name" value="Homeodomain-like"/>
    <property type="match status" value="2"/>
</dbReference>
<dbReference type="Pfam" id="PF12833">
    <property type="entry name" value="HTH_18"/>
    <property type="match status" value="1"/>
</dbReference>
<dbReference type="SMART" id="SM00342">
    <property type="entry name" value="HTH_ARAC"/>
    <property type="match status" value="1"/>
</dbReference>
<dbReference type="InterPro" id="IPR011051">
    <property type="entry name" value="RmlC_Cupin_sf"/>
</dbReference>
<dbReference type="Pfam" id="PF02311">
    <property type="entry name" value="AraC_binding"/>
    <property type="match status" value="1"/>
</dbReference>
<dbReference type="STRING" id="81857.IV38_GL002025"/>
<dbReference type="Proteomes" id="UP000051645">
    <property type="component" value="Unassembled WGS sequence"/>
</dbReference>
<sequence length="330" mass="37767">MNTDIVNLLRKNNQPKDWNTLGPEMHPQMVDHVGKSPVFEFSNTLTDSLEVTTQLIAISVQPIESFIPFHVHNYVEMMIPIAGNCVVTTKNESFHLKQDDFIVMGNRTIHRVEPIKKGTIVVNLALKDAAFSLNDLDFMRYYGSTTNISSMLFSLLASNNDGGSYSLFKTHHDQKIITTLDDVIEEYYHPDIQTDQIIRFEILTLFARLVRIASKTKMPAKAIKTAPSNLLSLLLYIEKNYSYITLEAMAAHFGFNPNYLSSYLKRQTGLTFIKLVHLQRINVAAEYLTNTNISIEEIAAKIGYENPSYFYKVFRDNFGCSPNEYRKRNQ</sequence>